<feature type="region of interest" description="Disordered" evidence="1">
    <location>
        <begin position="21"/>
        <end position="46"/>
    </location>
</feature>
<reference evidence="2 3" key="1">
    <citation type="submission" date="2023-08" db="EMBL/GenBank/DDBJ databases">
        <title>Oxalobacteraceae gen .nov., isolated from river sludge outside the plant.</title>
        <authorList>
            <person name="Zhao S.Y."/>
        </authorList>
    </citation>
    <scope>NUCLEOTIDE SEQUENCE [LARGE SCALE GENOMIC DNA]</scope>
    <source>
        <strain evidence="2 3">R-40</strain>
    </source>
</reference>
<dbReference type="Proteomes" id="UP001225596">
    <property type="component" value="Unassembled WGS sequence"/>
</dbReference>
<evidence type="ECO:0000313" key="2">
    <source>
        <dbReference type="EMBL" id="MDQ9169748.1"/>
    </source>
</evidence>
<keyword evidence="3" id="KW-1185">Reference proteome</keyword>
<evidence type="ECO:0000256" key="1">
    <source>
        <dbReference type="SAM" id="MobiDB-lite"/>
    </source>
</evidence>
<proteinExistence type="predicted"/>
<name>A0ABU1BN65_9BURK</name>
<comment type="caution">
    <text evidence="2">The sequence shown here is derived from an EMBL/GenBank/DDBJ whole genome shotgun (WGS) entry which is preliminary data.</text>
</comment>
<protein>
    <submittedName>
        <fullName evidence="2">Uncharacterized protein</fullName>
    </submittedName>
</protein>
<sequence length="46" mass="5049">MANYRRQKSAVSTSTLCRLVPEGQKYQARASRNKGQQDGYAGGVES</sequence>
<gene>
    <name evidence="2" type="ORF">Q8A64_04910</name>
</gene>
<dbReference type="RefSeq" id="WP_338435681.1">
    <property type="nucleotide sequence ID" value="NZ_JAUYVH010000002.1"/>
</dbReference>
<organism evidence="2 3">
    <name type="scientific">Keguizhuia sedimenti</name>
    <dbReference type="NCBI Taxonomy" id="3064264"/>
    <lineage>
        <taxon>Bacteria</taxon>
        <taxon>Pseudomonadati</taxon>
        <taxon>Pseudomonadota</taxon>
        <taxon>Betaproteobacteria</taxon>
        <taxon>Burkholderiales</taxon>
        <taxon>Oxalobacteraceae</taxon>
        <taxon>Keguizhuia</taxon>
    </lineage>
</organism>
<accession>A0ABU1BN65</accession>
<dbReference type="EMBL" id="JAUYVH010000002">
    <property type="protein sequence ID" value="MDQ9169748.1"/>
    <property type="molecule type" value="Genomic_DNA"/>
</dbReference>
<evidence type="ECO:0000313" key="3">
    <source>
        <dbReference type="Proteomes" id="UP001225596"/>
    </source>
</evidence>